<dbReference type="AlphaFoldDB" id="M2T7F1"/>
<protein>
    <submittedName>
        <fullName evidence="2">Uncharacterized protein</fullName>
    </submittedName>
</protein>
<gene>
    <name evidence="2" type="ORF">C725_2170</name>
</gene>
<dbReference type="Proteomes" id="UP000011717">
    <property type="component" value="Unassembled WGS sequence"/>
</dbReference>
<name>M2T7F1_9SPHN</name>
<accession>M2T7F1</accession>
<organism evidence="2 3">
    <name type="scientific">Pacificimonas flava</name>
    <dbReference type="NCBI Taxonomy" id="1234595"/>
    <lineage>
        <taxon>Bacteria</taxon>
        <taxon>Pseudomonadati</taxon>
        <taxon>Pseudomonadota</taxon>
        <taxon>Alphaproteobacteria</taxon>
        <taxon>Sphingomonadales</taxon>
        <taxon>Sphingosinicellaceae</taxon>
        <taxon>Pacificimonas</taxon>
    </lineage>
</organism>
<reference evidence="2 3" key="1">
    <citation type="journal article" date="2013" name="Genome Announc.">
        <title>Draft Genome Sequence of Strain JLT2015T, Belonging to the Family Sphingomonadaceae of the Alphaproteobacteria.</title>
        <authorList>
            <person name="Tang K."/>
            <person name="Liu K."/>
            <person name="Li S."/>
            <person name="Jiao N."/>
        </authorList>
    </citation>
    <scope>NUCLEOTIDE SEQUENCE [LARGE SCALE GENOMIC DNA]</scope>
    <source>
        <strain evidence="2 3">JLT2015</strain>
    </source>
</reference>
<keyword evidence="3" id="KW-1185">Reference proteome</keyword>
<dbReference type="EMBL" id="AMRV01000007">
    <property type="protein sequence ID" value="EMD82449.1"/>
    <property type="molecule type" value="Genomic_DNA"/>
</dbReference>
<evidence type="ECO:0000313" key="2">
    <source>
        <dbReference type="EMBL" id="EMD82449.1"/>
    </source>
</evidence>
<sequence length="70" mass="7013">MFRADQVAREGQAPATLGTATKGGICALGAAGAAASGGTDIAFTKRIATANDHRNSLAAKRAKAIENSLQ</sequence>
<evidence type="ECO:0000313" key="3">
    <source>
        <dbReference type="Proteomes" id="UP000011717"/>
    </source>
</evidence>
<evidence type="ECO:0000256" key="1">
    <source>
        <dbReference type="SAM" id="MobiDB-lite"/>
    </source>
</evidence>
<comment type="caution">
    <text evidence="2">The sequence shown here is derived from an EMBL/GenBank/DDBJ whole genome shotgun (WGS) entry which is preliminary data.</text>
</comment>
<feature type="region of interest" description="Disordered" evidence="1">
    <location>
        <begin position="1"/>
        <end position="20"/>
    </location>
</feature>
<proteinExistence type="predicted"/>